<evidence type="ECO:0000256" key="1">
    <source>
        <dbReference type="SAM" id="Coils"/>
    </source>
</evidence>
<sequence length="114" mass="13002">MDIFAPYEQAHRQEGEARQRMEEAERQLRDAVNSLMAQRQGRLFLRWLVHQCQCFCALNLANGDSGAAGAHEAARLAFAEGRRYVGMTLLHLVQRSDPGNLPKLLENREDEHDV</sequence>
<dbReference type="AlphaFoldDB" id="A0A212L8S3"/>
<name>A0A212L8S3_9BACT</name>
<feature type="domain" description="Bbp19-like phage" evidence="2">
    <location>
        <begin position="35"/>
        <end position="104"/>
    </location>
</feature>
<gene>
    <name evidence="3" type="ORF">KL86DES1_21647</name>
</gene>
<accession>A0A212L8S3</accession>
<protein>
    <recommendedName>
        <fullName evidence="2">Bbp19-like phage domain-containing protein</fullName>
    </recommendedName>
</protein>
<keyword evidence="1" id="KW-0175">Coiled coil</keyword>
<dbReference type="Pfam" id="PF25181">
    <property type="entry name" value="Phage_Bbp19"/>
    <property type="match status" value="1"/>
</dbReference>
<proteinExistence type="predicted"/>
<dbReference type="InterPro" id="IPR057447">
    <property type="entry name" value="Bbp19-like_phage"/>
</dbReference>
<feature type="coiled-coil region" evidence="1">
    <location>
        <begin position="7"/>
        <end position="41"/>
    </location>
</feature>
<evidence type="ECO:0000313" key="3">
    <source>
        <dbReference type="EMBL" id="SCM73961.1"/>
    </source>
</evidence>
<reference evidence="3" key="1">
    <citation type="submission" date="2016-08" db="EMBL/GenBank/DDBJ databases">
        <authorList>
            <person name="Seilhamer J.J."/>
        </authorList>
    </citation>
    <scope>NUCLEOTIDE SEQUENCE</scope>
    <source>
        <strain evidence="3">86-1</strain>
    </source>
</reference>
<evidence type="ECO:0000259" key="2">
    <source>
        <dbReference type="Pfam" id="PF25181"/>
    </source>
</evidence>
<dbReference type="RefSeq" id="WP_179980945.1">
    <property type="nucleotide sequence ID" value="NZ_LT608333.1"/>
</dbReference>
<dbReference type="EMBL" id="FMJC01000002">
    <property type="protein sequence ID" value="SCM73961.1"/>
    <property type="molecule type" value="Genomic_DNA"/>
</dbReference>
<organism evidence="3">
    <name type="scientific">uncultured Desulfovibrio sp</name>
    <dbReference type="NCBI Taxonomy" id="167968"/>
    <lineage>
        <taxon>Bacteria</taxon>
        <taxon>Pseudomonadati</taxon>
        <taxon>Thermodesulfobacteriota</taxon>
        <taxon>Desulfovibrionia</taxon>
        <taxon>Desulfovibrionales</taxon>
        <taxon>Desulfovibrionaceae</taxon>
        <taxon>Desulfovibrio</taxon>
        <taxon>environmental samples</taxon>
    </lineage>
</organism>